<dbReference type="EMBL" id="CP001710">
    <property type="protein sequence ID" value="ADL57622.1"/>
    <property type="molecule type" value="Genomic_DNA"/>
</dbReference>
<evidence type="ECO:0000259" key="2">
    <source>
        <dbReference type="Pfam" id="PF02272"/>
    </source>
</evidence>
<accession>D9PYS7</accession>
<dbReference type="SUPFAM" id="SSF64182">
    <property type="entry name" value="DHH phosphoesterases"/>
    <property type="match status" value="1"/>
</dbReference>
<reference key="1">
    <citation type="submission" date="2009-08" db="EMBL/GenBank/DDBJ databases">
        <title>The genome sequence of Methanothermobacter marburgensis.</title>
        <authorList>
            <person name="Kaster A."/>
            <person name="Seedorf H."/>
            <person name="Goenrich M."/>
            <person name="Wiezer A."/>
            <person name="Liesegang H."/>
            <person name="Thauer R."/>
            <person name="Gottschalk G."/>
        </authorList>
    </citation>
    <scope>NUCLEOTIDE SEQUENCE</scope>
    <source>
        <strain>Marburg</strain>
    </source>
</reference>
<dbReference type="AlphaFoldDB" id="D9PYS7"/>
<dbReference type="GO" id="GO:0004527">
    <property type="term" value="F:exonuclease activity"/>
    <property type="evidence" value="ECO:0007669"/>
    <property type="project" value="UniProtKB-KW"/>
</dbReference>
<proteinExistence type="predicted"/>
<evidence type="ECO:0000313" key="4">
    <source>
        <dbReference type="Proteomes" id="UP000000345"/>
    </source>
</evidence>
<dbReference type="PaxDb" id="79929-MTBMA_c00100"/>
<dbReference type="STRING" id="79929.MTBMA_c00100"/>
<dbReference type="GeneID" id="9703715"/>
<keyword evidence="3" id="KW-0540">Nuclease</keyword>
<evidence type="ECO:0000313" key="3">
    <source>
        <dbReference type="EMBL" id="ADL57622.1"/>
    </source>
</evidence>
<dbReference type="InterPro" id="IPR003156">
    <property type="entry name" value="DHHA1_dom"/>
</dbReference>
<dbReference type="PANTHER" id="PTHR30255">
    <property type="entry name" value="SINGLE-STRANDED-DNA-SPECIFIC EXONUCLEASE RECJ"/>
    <property type="match status" value="1"/>
</dbReference>
<dbReference type="RefSeq" id="WP_013294851.1">
    <property type="nucleotide sequence ID" value="NC_014408.1"/>
</dbReference>
<feature type="domain" description="DDH" evidence="1">
    <location>
        <begin position="38"/>
        <end position="151"/>
    </location>
</feature>
<dbReference type="Pfam" id="PF02272">
    <property type="entry name" value="DHHA1"/>
    <property type="match status" value="1"/>
</dbReference>
<organism evidence="3 4">
    <name type="scientific">Methanothermobacter marburgensis (strain ATCC BAA-927 / DSM 2133 / JCM 14651 / NBRC 100331 / OCM 82 / Marburg)</name>
    <name type="common">Methanobacterium thermoautotrophicum</name>
    <dbReference type="NCBI Taxonomy" id="79929"/>
    <lineage>
        <taxon>Archaea</taxon>
        <taxon>Methanobacteriati</taxon>
        <taxon>Methanobacteriota</taxon>
        <taxon>Methanomada group</taxon>
        <taxon>Methanobacteria</taxon>
        <taxon>Methanobacteriales</taxon>
        <taxon>Methanobacteriaceae</taxon>
        <taxon>Methanothermobacter</taxon>
    </lineage>
</organism>
<keyword evidence="3" id="KW-0269">Exonuclease</keyword>
<dbReference type="InterPro" id="IPR051673">
    <property type="entry name" value="SSDNA_exonuclease_RecJ"/>
</dbReference>
<name>D9PYS7_METTM</name>
<feature type="domain" description="DHHA1" evidence="2">
    <location>
        <begin position="350"/>
        <end position="451"/>
    </location>
</feature>
<dbReference type="PANTHER" id="PTHR30255:SF2">
    <property type="entry name" value="SINGLE-STRANDED-DNA-SPECIFIC EXONUCLEASE RECJ"/>
    <property type="match status" value="1"/>
</dbReference>
<dbReference type="Proteomes" id="UP000000345">
    <property type="component" value="Chromosome"/>
</dbReference>
<dbReference type="InterPro" id="IPR001667">
    <property type="entry name" value="DDH_dom"/>
</dbReference>
<evidence type="ECO:0000259" key="1">
    <source>
        <dbReference type="Pfam" id="PF01368"/>
    </source>
</evidence>
<dbReference type="Pfam" id="PF01368">
    <property type="entry name" value="DHH"/>
    <property type="match status" value="1"/>
</dbReference>
<protein>
    <submittedName>
        <fullName evidence="3">Predicted single-stranded-DNA-specific exonuclease</fullName>
        <ecNumber evidence="3">3.1.-.-</ecNumber>
    </submittedName>
</protein>
<dbReference type="KEGG" id="mmg:MTBMA_c00100"/>
<keyword evidence="4" id="KW-1185">Reference proteome</keyword>
<dbReference type="InterPro" id="IPR038763">
    <property type="entry name" value="DHH_sf"/>
</dbReference>
<dbReference type="GeneID" id="43707466"/>
<gene>
    <name evidence="3" type="ordered locus">MTBMA_c00100</name>
</gene>
<sequence length="458" mass="50038">MTHRKQPYSLSKLPDSILKRGSEASKLLEEHLEKGSIIRVISHNDADGLSAAGVVARAISSRNGQFHISILSRLRKEFIKKLGREKYSLFFFCDMGSAYLEEISRLKADIIVADHHQPSEFEADSNVVHVNPHLHGLDGSRDLSASGAAYLATRNISRNTGQLALVGALGDMQYSDGFTGANRFIMDEAIEAGVLQVHSDLKLASRYTEPLYRSIAYTFNPPLPGLTGDIEASKGFLERIGVSYGIKYADISPEEKDILRDELSRINPDIFGEVFTSREFQPAVGDLSDFAGILDACGKNRKYGIGIGLCLGEGEGALEVGLELQKNYREELIRGLAWIRREGSTVMENIQYIYSEDRVFKGIMGTIASISLSLKLLNPDIPLLGLSRMDQHVKVSARTTRPAVERGVNLGAALRDAASSFGGTGGGHDIAAGAMVPYRDMESFLQLVDEITGAQIKS</sequence>
<dbReference type="HOGENOM" id="CLU_042622_0_0_2"/>
<reference evidence="3 4" key="2">
    <citation type="journal article" date="2010" name="J. Bacteriol.">
        <title>Complete genome sequence of Methanothermobacter marburgensis, a methanoarchaeon model organism.</title>
        <authorList>
            <person name="Liesegang H."/>
            <person name="Kaster A.K."/>
            <person name="Wiezer A."/>
            <person name="Goenrich M."/>
            <person name="Wollherr A."/>
            <person name="Seedorf H."/>
            <person name="Gottschalk G."/>
            <person name="Thauer R.K."/>
        </authorList>
    </citation>
    <scope>NUCLEOTIDE SEQUENCE [LARGE SCALE GENOMIC DNA]</scope>
    <source>
        <strain evidence="4">ATCC BAA-927 / DSM 2133 / JCM 14651 / NBRC 100331 / OCM 82 / Marburg</strain>
    </source>
</reference>
<dbReference type="GO" id="GO:0003676">
    <property type="term" value="F:nucleic acid binding"/>
    <property type="evidence" value="ECO:0007669"/>
    <property type="project" value="InterPro"/>
</dbReference>
<dbReference type="EC" id="3.1.-.-" evidence="3"/>
<dbReference type="PATRIC" id="fig|79929.8.peg.10"/>
<dbReference type="Gene3D" id="3.90.1640.30">
    <property type="match status" value="1"/>
</dbReference>
<dbReference type="Gene3D" id="3.10.310.30">
    <property type="match status" value="1"/>
</dbReference>
<keyword evidence="3" id="KW-0378">Hydrolase</keyword>